<dbReference type="RefSeq" id="WP_269886004.1">
    <property type="nucleotide sequence ID" value="NZ_JAQAGZ010000039.1"/>
</dbReference>
<sequence>MITLHYYKEGNINEYFSPAELPEVYGMSGSLVFSYRPRDVLFPYGLLGVVNRGTQNSETLWLTPVDDVINFIETAYFNTEDRD</sequence>
<accession>A0ABT4QKT2</accession>
<organism evidence="1 2">
    <name type="scientific">Paenibacillus gyeongsangnamensis</name>
    <dbReference type="NCBI Taxonomy" id="3388067"/>
    <lineage>
        <taxon>Bacteria</taxon>
        <taxon>Bacillati</taxon>
        <taxon>Bacillota</taxon>
        <taxon>Bacilli</taxon>
        <taxon>Bacillales</taxon>
        <taxon>Paenibacillaceae</taxon>
        <taxon>Paenibacillus</taxon>
    </lineage>
</organism>
<proteinExistence type="predicted"/>
<reference evidence="1 2" key="1">
    <citation type="submission" date="2022-12" db="EMBL/GenBank/DDBJ databases">
        <title>Draft genome sequence of Paenibacillus sp. dW9.</title>
        <authorList>
            <person name="Choi E.-W."/>
            <person name="Kim D.-U."/>
        </authorList>
    </citation>
    <scope>NUCLEOTIDE SEQUENCE [LARGE SCALE GENOMIC DNA]</scope>
    <source>
        <strain evidence="2">dW9</strain>
    </source>
</reference>
<gene>
    <name evidence="1" type="ORF">O9H85_35100</name>
</gene>
<evidence type="ECO:0000313" key="1">
    <source>
        <dbReference type="EMBL" id="MCZ8517478.1"/>
    </source>
</evidence>
<comment type="caution">
    <text evidence="1">The sequence shown here is derived from an EMBL/GenBank/DDBJ whole genome shotgun (WGS) entry which is preliminary data.</text>
</comment>
<dbReference type="EMBL" id="JAQAGZ010000039">
    <property type="protein sequence ID" value="MCZ8517478.1"/>
    <property type="molecule type" value="Genomic_DNA"/>
</dbReference>
<evidence type="ECO:0000313" key="2">
    <source>
        <dbReference type="Proteomes" id="UP001527882"/>
    </source>
</evidence>
<name>A0ABT4QKT2_9BACL</name>
<dbReference type="Proteomes" id="UP001527882">
    <property type="component" value="Unassembled WGS sequence"/>
</dbReference>
<keyword evidence="2" id="KW-1185">Reference proteome</keyword>
<protein>
    <submittedName>
        <fullName evidence="1">Uncharacterized protein</fullName>
    </submittedName>
</protein>